<comment type="caution">
    <text evidence="2">The sequence shown here is derived from an EMBL/GenBank/DDBJ whole genome shotgun (WGS) entry which is preliminary data.</text>
</comment>
<dbReference type="EMBL" id="JBHSZQ010000009">
    <property type="protein sequence ID" value="MFC7125794.1"/>
    <property type="molecule type" value="Genomic_DNA"/>
</dbReference>
<evidence type="ECO:0000313" key="2">
    <source>
        <dbReference type="EMBL" id="MFC7125794.1"/>
    </source>
</evidence>
<evidence type="ECO:0000313" key="3">
    <source>
        <dbReference type="Proteomes" id="UP001596414"/>
    </source>
</evidence>
<keyword evidence="1" id="KW-0812">Transmembrane</keyword>
<gene>
    <name evidence="2" type="ORF">ACFQJ7_07045</name>
</gene>
<dbReference type="Proteomes" id="UP001596414">
    <property type="component" value="Unassembled WGS sequence"/>
</dbReference>
<feature type="transmembrane region" description="Helical" evidence="1">
    <location>
        <begin position="12"/>
        <end position="30"/>
    </location>
</feature>
<feature type="transmembrane region" description="Helical" evidence="1">
    <location>
        <begin position="36"/>
        <end position="55"/>
    </location>
</feature>
<evidence type="ECO:0000256" key="1">
    <source>
        <dbReference type="SAM" id="Phobius"/>
    </source>
</evidence>
<keyword evidence="1" id="KW-1133">Transmembrane helix</keyword>
<sequence>MTANGASLMRALFAGIVFVALGMLAVRVFQVPFSGLLVSVGSFLLVGLVVTILYLHVVKNVSLPVAGSD</sequence>
<proteinExistence type="predicted"/>
<accession>A0ABD5X887</accession>
<dbReference type="RefSeq" id="WP_267638704.1">
    <property type="nucleotide sequence ID" value="NZ_JAODIY010000018.1"/>
</dbReference>
<protein>
    <submittedName>
        <fullName evidence="2">Uncharacterized protein</fullName>
    </submittedName>
</protein>
<dbReference type="AlphaFoldDB" id="A0ABD5X887"/>
<organism evidence="2 3">
    <name type="scientific">Halovenus rubra</name>
    <dbReference type="NCBI Taxonomy" id="869890"/>
    <lineage>
        <taxon>Archaea</taxon>
        <taxon>Methanobacteriati</taxon>
        <taxon>Methanobacteriota</taxon>
        <taxon>Stenosarchaea group</taxon>
        <taxon>Halobacteria</taxon>
        <taxon>Halobacteriales</taxon>
        <taxon>Haloarculaceae</taxon>
        <taxon>Halovenus</taxon>
    </lineage>
</organism>
<name>A0ABD5X887_9EURY</name>
<reference evidence="2 3" key="1">
    <citation type="journal article" date="2014" name="Int. J. Syst. Evol. Microbiol.">
        <title>Complete genome sequence of Corynebacterium casei LMG S-19264T (=DSM 44701T), isolated from a smear-ripened cheese.</title>
        <authorList>
            <consortium name="US DOE Joint Genome Institute (JGI-PGF)"/>
            <person name="Walter F."/>
            <person name="Albersmeier A."/>
            <person name="Kalinowski J."/>
            <person name="Ruckert C."/>
        </authorList>
    </citation>
    <scope>NUCLEOTIDE SEQUENCE [LARGE SCALE GENOMIC DNA]</scope>
    <source>
        <strain evidence="2 3">CGMCC 4.7215</strain>
    </source>
</reference>
<keyword evidence="1" id="KW-0472">Membrane</keyword>